<dbReference type="InterPro" id="IPR039329">
    <property type="entry name" value="SIAE"/>
</dbReference>
<comment type="caution">
    <text evidence="3">The sequence shown here is derived from an EMBL/GenBank/DDBJ whole genome shotgun (WGS) entry which is preliminary data.</text>
</comment>
<evidence type="ECO:0000259" key="2">
    <source>
        <dbReference type="Pfam" id="PF03629"/>
    </source>
</evidence>
<dbReference type="PANTHER" id="PTHR22901:SF0">
    <property type="entry name" value="SIALATE O-ACETYLESTERASE"/>
    <property type="match status" value="1"/>
</dbReference>
<dbReference type="Pfam" id="PF03629">
    <property type="entry name" value="SASA"/>
    <property type="match status" value="1"/>
</dbReference>
<dbReference type="GO" id="GO:0001681">
    <property type="term" value="F:sialate O-acetylesterase activity"/>
    <property type="evidence" value="ECO:0007669"/>
    <property type="project" value="InterPro"/>
</dbReference>
<evidence type="ECO:0000313" key="3">
    <source>
        <dbReference type="EMBL" id="GGA90586.1"/>
    </source>
</evidence>
<evidence type="ECO:0000313" key="4">
    <source>
        <dbReference type="Proteomes" id="UP000607559"/>
    </source>
</evidence>
<dbReference type="EMBL" id="BMJC01000001">
    <property type="protein sequence ID" value="GGA90586.1"/>
    <property type="molecule type" value="Genomic_DNA"/>
</dbReference>
<keyword evidence="4" id="KW-1185">Reference proteome</keyword>
<dbReference type="RefSeq" id="WP_188929575.1">
    <property type="nucleotide sequence ID" value="NZ_BMJC01000001.1"/>
</dbReference>
<reference evidence="3" key="1">
    <citation type="journal article" date="2014" name="Int. J. Syst. Evol. Microbiol.">
        <title>Complete genome sequence of Corynebacterium casei LMG S-19264T (=DSM 44701T), isolated from a smear-ripened cheese.</title>
        <authorList>
            <consortium name="US DOE Joint Genome Institute (JGI-PGF)"/>
            <person name="Walter F."/>
            <person name="Albersmeier A."/>
            <person name="Kalinowski J."/>
            <person name="Ruckert C."/>
        </authorList>
    </citation>
    <scope>NUCLEOTIDE SEQUENCE</scope>
    <source>
        <strain evidence="3">CGMCC 1.15448</strain>
    </source>
</reference>
<keyword evidence="1" id="KW-0378">Hydrolase</keyword>
<proteinExistence type="predicted"/>
<dbReference type="InterPro" id="IPR036514">
    <property type="entry name" value="SGNH_hydro_sf"/>
</dbReference>
<evidence type="ECO:0000256" key="1">
    <source>
        <dbReference type="ARBA" id="ARBA00022801"/>
    </source>
</evidence>
<organism evidence="3 4">
    <name type="scientific">Puia dinghuensis</name>
    <dbReference type="NCBI Taxonomy" id="1792502"/>
    <lineage>
        <taxon>Bacteria</taxon>
        <taxon>Pseudomonadati</taxon>
        <taxon>Bacteroidota</taxon>
        <taxon>Chitinophagia</taxon>
        <taxon>Chitinophagales</taxon>
        <taxon>Chitinophagaceae</taxon>
        <taxon>Puia</taxon>
    </lineage>
</organism>
<dbReference type="InterPro" id="IPR013783">
    <property type="entry name" value="Ig-like_fold"/>
</dbReference>
<gene>
    <name evidence="3" type="ORF">GCM10011511_12300</name>
</gene>
<dbReference type="Gene3D" id="2.60.40.10">
    <property type="entry name" value="Immunoglobulins"/>
    <property type="match status" value="1"/>
</dbReference>
<sequence length="481" mass="52491">MNSKKVRLFFGMLLFGVGAFAQIRVPRMVSDGMVLQRDMPIRVWGFASPGEKVTVKFGGETVSGVTDDNGKWAVQLSPKKAGGPFNMDIDGINHVWIKNIMIGEVWVLSGQMGMAMPMSVVKDKYADVIAHAGDVPIRQFQVTLRYDFKTPRENAPPGCRWEAATPTSVLSFSALGYVFARQLYEHYRVPIGLINVCAPEAPAEAWLSKDALKVFPDYAAAATRYTDSVFKDGTGPADPMAPGGLFNGMIAPVCTHTVRGIILFQGEANLAKAPEYTALLPLLINDWRRHWNEGDLPFLYVQLPAHGPVKETPGESKWAELREAQRMALTLPQTGMAVATDIGDADDVPGQNREELSQRLLLAAESIAYGKKNFISSGPLYHSMRVHGDRVHINFTEENTGLIVKGGGELKGFTVAGDDGHFVPAKATIEGKVVIVTSELVPHPVSVRYAWADNPAGANLYNRDILFKDGLPAPAFTGRVK</sequence>
<feature type="domain" description="Sialate O-acetylesterase" evidence="2">
    <location>
        <begin position="104"/>
        <end position="347"/>
    </location>
</feature>
<dbReference type="GO" id="GO:0005975">
    <property type="term" value="P:carbohydrate metabolic process"/>
    <property type="evidence" value="ECO:0007669"/>
    <property type="project" value="TreeGrafter"/>
</dbReference>
<accession>A0A8J2XRW0</accession>
<name>A0A8J2XRW0_9BACT</name>
<dbReference type="Proteomes" id="UP000607559">
    <property type="component" value="Unassembled WGS sequence"/>
</dbReference>
<dbReference type="PANTHER" id="PTHR22901">
    <property type="entry name" value="SIALATE O-ACETYLESTERASE"/>
    <property type="match status" value="1"/>
</dbReference>
<dbReference type="AlphaFoldDB" id="A0A8J2XRW0"/>
<dbReference type="Gene3D" id="3.40.50.1110">
    <property type="entry name" value="SGNH hydrolase"/>
    <property type="match status" value="1"/>
</dbReference>
<dbReference type="InterPro" id="IPR005181">
    <property type="entry name" value="SASA"/>
</dbReference>
<reference evidence="3" key="2">
    <citation type="submission" date="2020-09" db="EMBL/GenBank/DDBJ databases">
        <authorList>
            <person name="Sun Q."/>
            <person name="Zhou Y."/>
        </authorList>
    </citation>
    <scope>NUCLEOTIDE SEQUENCE</scope>
    <source>
        <strain evidence="3">CGMCC 1.15448</strain>
    </source>
</reference>
<dbReference type="SUPFAM" id="SSF52266">
    <property type="entry name" value="SGNH hydrolase"/>
    <property type="match status" value="1"/>
</dbReference>
<protein>
    <submittedName>
        <fullName evidence="3">9-O-acetylesterase</fullName>
    </submittedName>
</protein>